<dbReference type="InterPro" id="IPR036291">
    <property type="entry name" value="NAD(P)-bd_dom_sf"/>
</dbReference>
<dbReference type="Proteomes" id="UP000192288">
    <property type="component" value="Unassembled WGS sequence"/>
</dbReference>
<dbReference type="Gene3D" id="3.40.50.720">
    <property type="entry name" value="NAD(P)-binding Rossmann-like Domain"/>
    <property type="match status" value="1"/>
</dbReference>
<accession>A0A1X0VGM9</accession>
<dbReference type="PANTHER" id="PTHR15020">
    <property type="entry name" value="FLAVIN REDUCTASE-RELATED"/>
    <property type="match status" value="1"/>
</dbReference>
<dbReference type="eggNOG" id="COG0702">
    <property type="taxonomic scope" value="Bacteria"/>
</dbReference>
<dbReference type="PANTHER" id="PTHR15020:SF50">
    <property type="entry name" value="UPF0659 PROTEIN YMR090W"/>
    <property type="match status" value="1"/>
</dbReference>
<feature type="domain" description="NAD(P)-binding" evidence="1">
    <location>
        <begin position="9"/>
        <end position="191"/>
    </location>
</feature>
<dbReference type="RefSeq" id="WP_004910128.1">
    <property type="nucleotide sequence ID" value="NZ_MPLS01000001.1"/>
</dbReference>
<dbReference type="AlphaFoldDB" id="A0A1X0VGM9"/>
<protein>
    <submittedName>
        <fullName evidence="2">Saccharopine dehydrogenase</fullName>
    </submittedName>
</protein>
<comment type="caution">
    <text evidence="2">The sequence shown here is derived from an EMBL/GenBank/DDBJ whole genome shotgun (WGS) entry which is preliminary data.</text>
</comment>
<name>A0A1X0VGM9_LEUPS</name>
<dbReference type="EMBL" id="MPLS01000001">
    <property type="protein sequence ID" value="ORI98749.1"/>
    <property type="molecule type" value="Genomic_DNA"/>
</dbReference>
<dbReference type="STRING" id="33968.BMS77_02920"/>
<dbReference type="SUPFAM" id="SSF51735">
    <property type="entry name" value="NAD(P)-binding Rossmann-fold domains"/>
    <property type="match status" value="1"/>
</dbReference>
<evidence type="ECO:0000313" key="2">
    <source>
        <dbReference type="EMBL" id="ORI98749.1"/>
    </source>
</evidence>
<proteinExistence type="predicted"/>
<reference evidence="2 3" key="1">
    <citation type="journal article" date="2017" name="Front. Microbiol.">
        <title>Genomic Characterization of Dairy Associated Leuconostoc Species and Diversity of Leuconostocs in Undefined Mixed Mesophilic Starter Cultures.</title>
        <authorList>
            <person name="Frantzen C.A."/>
            <person name="Kot W."/>
            <person name="Pedersen T.B."/>
            <person name="Ardo Y.M."/>
            <person name="Broadbent J.R."/>
            <person name="Neve H."/>
            <person name="Hansen L.H."/>
            <person name="Dal Bello F."/>
            <person name="Ostlie H.M."/>
            <person name="Kleppen H.P."/>
            <person name="Vogensen F.K."/>
            <person name="Holo H."/>
        </authorList>
    </citation>
    <scope>NUCLEOTIDE SEQUENCE [LARGE SCALE GENOMIC DNA]</scope>
    <source>
        <strain evidence="2 3">LMGCF08</strain>
    </source>
</reference>
<evidence type="ECO:0000313" key="3">
    <source>
        <dbReference type="Proteomes" id="UP000192288"/>
    </source>
</evidence>
<dbReference type="Pfam" id="PF13460">
    <property type="entry name" value="NAD_binding_10"/>
    <property type="match status" value="1"/>
</dbReference>
<dbReference type="InterPro" id="IPR016040">
    <property type="entry name" value="NAD(P)-bd_dom"/>
</dbReference>
<gene>
    <name evidence="2" type="ORF">BMR96_00405</name>
</gene>
<organism evidence="2 3">
    <name type="scientific">Leuconostoc pseudomesenteroides</name>
    <dbReference type="NCBI Taxonomy" id="33968"/>
    <lineage>
        <taxon>Bacteria</taxon>
        <taxon>Bacillati</taxon>
        <taxon>Bacillota</taxon>
        <taxon>Bacilli</taxon>
        <taxon>Lactobacillales</taxon>
        <taxon>Lactobacillaceae</taxon>
        <taxon>Leuconostoc</taxon>
    </lineage>
</organism>
<sequence length="205" mass="22393">MTKKILILGANGQIAKLVVTMLANTDTQLKLTSLHAKPAQHITKLDAANEADLVTALKDIDIVYANIGAEGRQKNVANALVNAMHTAGVSRLIWIATIGIYNELPPKQADLWRNILGTPENENSYIGDQAVAAQRITASQLDYTIIRPNELTDDNKMQQLNFQTDPHEEIIGGPITRTSVAEFVTQLINNPDQYIAESVAISSTH</sequence>
<evidence type="ECO:0000259" key="1">
    <source>
        <dbReference type="Pfam" id="PF13460"/>
    </source>
</evidence>